<evidence type="ECO:0000256" key="3">
    <source>
        <dbReference type="ARBA" id="ARBA00020984"/>
    </source>
</evidence>
<dbReference type="STRING" id="133383.A0A1R0H305"/>
<comment type="caution">
    <text evidence="10">The sequence shown here is derived from an EMBL/GenBank/DDBJ whole genome shotgun (WGS) entry which is preliminary data.</text>
</comment>
<dbReference type="GO" id="GO:0017119">
    <property type="term" value="C:Golgi transport complex"/>
    <property type="evidence" value="ECO:0007669"/>
    <property type="project" value="InterPro"/>
</dbReference>
<evidence type="ECO:0000256" key="4">
    <source>
        <dbReference type="ARBA" id="ARBA00022448"/>
    </source>
</evidence>
<keyword evidence="6" id="KW-0333">Golgi apparatus</keyword>
<reference evidence="10 11" key="1">
    <citation type="journal article" date="2016" name="Mol. Biol. Evol.">
        <title>Genome-Wide Survey of Gut Fungi (Harpellales) Reveals the First Horizontally Transferred Ubiquitin Gene from a Mosquito Host.</title>
        <authorList>
            <person name="Wang Y."/>
            <person name="White M.M."/>
            <person name="Kvist S."/>
            <person name="Moncalvo J.M."/>
        </authorList>
    </citation>
    <scope>NUCLEOTIDE SEQUENCE [LARGE SCALE GENOMIC DNA]</scope>
    <source>
        <strain evidence="10 11">ALG-7-W6</strain>
    </source>
</reference>
<keyword evidence="4" id="KW-0813">Transport</keyword>
<evidence type="ECO:0000256" key="6">
    <source>
        <dbReference type="ARBA" id="ARBA00023034"/>
    </source>
</evidence>
<evidence type="ECO:0000256" key="5">
    <source>
        <dbReference type="ARBA" id="ARBA00022927"/>
    </source>
</evidence>
<evidence type="ECO:0000313" key="10">
    <source>
        <dbReference type="EMBL" id="OLY83526.1"/>
    </source>
</evidence>
<dbReference type="OrthoDB" id="249612at2759"/>
<dbReference type="EMBL" id="LSSL01000863">
    <property type="protein sequence ID" value="OLY83526.1"/>
    <property type="molecule type" value="Genomic_DNA"/>
</dbReference>
<dbReference type="Proteomes" id="UP000187455">
    <property type="component" value="Unassembled WGS sequence"/>
</dbReference>
<evidence type="ECO:0000256" key="2">
    <source>
        <dbReference type="ARBA" id="ARBA00005831"/>
    </source>
</evidence>
<accession>A0A1R0H305</accession>
<comment type="subcellular location">
    <subcellularLocation>
        <location evidence="1">Golgi apparatus membrane</location>
        <topology evidence="1">Peripheral membrane protein</topology>
    </subcellularLocation>
</comment>
<feature type="region of interest" description="Disordered" evidence="9">
    <location>
        <begin position="255"/>
        <end position="274"/>
    </location>
</feature>
<dbReference type="GO" id="GO:0006890">
    <property type="term" value="P:retrograde vesicle-mediated transport, Golgi to endoplasmic reticulum"/>
    <property type="evidence" value="ECO:0007669"/>
    <property type="project" value="TreeGrafter"/>
</dbReference>
<keyword evidence="7" id="KW-0472">Membrane</keyword>
<feature type="compositionally biased region" description="Low complexity" evidence="9">
    <location>
        <begin position="255"/>
        <end position="265"/>
    </location>
</feature>
<dbReference type="InterPro" id="IPR019335">
    <property type="entry name" value="COG7"/>
</dbReference>
<evidence type="ECO:0000256" key="9">
    <source>
        <dbReference type="SAM" id="MobiDB-lite"/>
    </source>
</evidence>
<comment type="similarity">
    <text evidence="2">Belongs to the COG7 family.</text>
</comment>
<sequence>MVSIEYLNIIQDTLIMVSEKFKAFISDISEQARVPSPNVVDEWVHISKNNVTLSKNKNRIQDISATDYDYALPGSSLWWAQTEFILTSISLFSLFMESTRIYVSTFKSRFLLNTGAIYSKLMGKMDGSHEDSSSDFYLLHLANSTLNSSSLYEFYRNLESSSDFKLDSGLLQRNQIPQTFETFETNASRTDSIIPNINFTYKLADFLFPNFMYISTHRIYPEFQLMLFGLLFWIQLGNIEKIPDLNQWHMKSPSNSNLYSSSAGSRADGRTQEELEQSKIKVPQFSLSPSLNIRAVGEQIMYLPMILEQIEGKNLDIFSNSDYHVSSVAYTTELEGEEYQYGIDNLGQHQFMKSGKDVLSFPLLFLLDSNNLPSGSLIDSSLDKQMASFTTSKEWFFALADSTMNQFIKNTDLIERPFSEIGKKQLSTDINYLGSIFSTMDIPLNSKFVNLQETYKQFS</sequence>
<evidence type="ECO:0000256" key="1">
    <source>
        <dbReference type="ARBA" id="ARBA00004395"/>
    </source>
</evidence>
<proteinExistence type="inferred from homology"/>
<keyword evidence="11" id="KW-1185">Reference proteome</keyword>
<dbReference type="AlphaFoldDB" id="A0A1R0H305"/>
<evidence type="ECO:0000256" key="8">
    <source>
        <dbReference type="ARBA" id="ARBA00031345"/>
    </source>
</evidence>
<name>A0A1R0H305_9FUNG</name>
<keyword evidence="5" id="KW-0653">Protein transport</keyword>
<dbReference type="PANTHER" id="PTHR21443">
    <property type="entry name" value="CONSERVED OLIGOMERIC GOLGI COMPLEX COMPONENT 7"/>
    <property type="match status" value="1"/>
</dbReference>
<gene>
    <name evidence="10" type="ORF">AYI68_g2331</name>
</gene>
<dbReference type="GO" id="GO:0007030">
    <property type="term" value="P:Golgi organization"/>
    <property type="evidence" value="ECO:0007669"/>
    <property type="project" value="TreeGrafter"/>
</dbReference>
<dbReference type="PANTHER" id="PTHR21443:SF0">
    <property type="entry name" value="CONSERVED OLIGOMERIC GOLGI COMPLEX SUBUNIT 7"/>
    <property type="match status" value="1"/>
</dbReference>
<evidence type="ECO:0000256" key="7">
    <source>
        <dbReference type="ARBA" id="ARBA00023136"/>
    </source>
</evidence>
<organism evidence="10 11">
    <name type="scientific">Smittium mucronatum</name>
    <dbReference type="NCBI Taxonomy" id="133383"/>
    <lineage>
        <taxon>Eukaryota</taxon>
        <taxon>Fungi</taxon>
        <taxon>Fungi incertae sedis</taxon>
        <taxon>Zoopagomycota</taxon>
        <taxon>Kickxellomycotina</taxon>
        <taxon>Harpellomycetes</taxon>
        <taxon>Harpellales</taxon>
        <taxon>Legeriomycetaceae</taxon>
        <taxon>Smittium</taxon>
    </lineage>
</organism>
<dbReference type="GO" id="GO:0006886">
    <property type="term" value="P:intracellular protein transport"/>
    <property type="evidence" value="ECO:0007669"/>
    <property type="project" value="InterPro"/>
</dbReference>
<dbReference type="GO" id="GO:0000139">
    <property type="term" value="C:Golgi membrane"/>
    <property type="evidence" value="ECO:0007669"/>
    <property type="project" value="UniProtKB-SubCell"/>
</dbReference>
<protein>
    <recommendedName>
        <fullName evidence="3">Conserved oligomeric Golgi complex subunit 7</fullName>
    </recommendedName>
    <alternativeName>
        <fullName evidence="8">Component of oligomeric Golgi complex 7</fullName>
    </alternativeName>
</protein>
<evidence type="ECO:0000313" key="11">
    <source>
        <dbReference type="Proteomes" id="UP000187455"/>
    </source>
</evidence>